<proteinExistence type="predicted"/>
<reference evidence="1" key="1">
    <citation type="journal article" date="2020" name="mSystems">
        <title>Genome- and Community-Level Interaction Insights into Carbon Utilization and Element Cycling Functions of Hydrothermarchaeota in Hydrothermal Sediment.</title>
        <authorList>
            <person name="Zhou Z."/>
            <person name="Liu Y."/>
            <person name="Xu W."/>
            <person name="Pan J."/>
            <person name="Luo Z.H."/>
            <person name="Li M."/>
        </authorList>
    </citation>
    <scope>NUCLEOTIDE SEQUENCE [LARGE SCALE GENOMIC DNA]</scope>
    <source>
        <strain evidence="1">HyVt-233</strain>
    </source>
</reference>
<dbReference type="Proteomes" id="UP000886289">
    <property type="component" value="Unassembled WGS sequence"/>
</dbReference>
<dbReference type="EMBL" id="DRBS01000347">
    <property type="protein sequence ID" value="HDD45048.1"/>
    <property type="molecule type" value="Genomic_DNA"/>
</dbReference>
<accession>A0A7C0Y6H8</accession>
<organism evidence="1">
    <name type="scientific">Desulfofervidus auxilii</name>
    <dbReference type="NCBI Taxonomy" id="1621989"/>
    <lineage>
        <taxon>Bacteria</taxon>
        <taxon>Pseudomonadati</taxon>
        <taxon>Thermodesulfobacteriota</taxon>
        <taxon>Candidatus Desulfofervidia</taxon>
        <taxon>Candidatus Desulfofervidales</taxon>
        <taxon>Candidatus Desulfofervidaceae</taxon>
        <taxon>Candidatus Desulfofervidus</taxon>
    </lineage>
</organism>
<protein>
    <submittedName>
        <fullName evidence="1">Uncharacterized protein</fullName>
    </submittedName>
</protein>
<sequence>MWIEERQREDGNETKLQDLVGTKIFREFLNEMGFITEGESFLEILKEIEKEGTPYLIEVVKKIESKTRK</sequence>
<gene>
    <name evidence="1" type="ORF">ENG63_09365</name>
</gene>
<dbReference type="AlphaFoldDB" id="A0A7C0Y6H8"/>
<comment type="caution">
    <text evidence="1">The sequence shown here is derived from an EMBL/GenBank/DDBJ whole genome shotgun (WGS) entry which is preliminary data.</text>
</comment>
<name>A0A7C0Y6H8_DESA2</name>
<evidence type="ECO:0000313" key="1">
    <source>
        <dbReference type="EMBL" id="HDD45048.1"/>
    </source>
</evidence>